<feature type="transmembrane region" description="Helical" evidence="8">
    <location>
        <begin position="246"/>
        <end position="268"/>
    </location>
</feature>
<dbReference type="InterPro" id="IPR005829">
    <property type="entry name" value="Sugar_transporter_CS"/>
</dbReference>
<dbReference type="InterPro" id="IPR044772">
    <property type="entry name" value="NO3_transporter"/>
</dbReference>
<keyword evidence="3 8" id="KW-0813">Transport</keyword>
<feature type="transmembrane region" description="Helical" evidence="8">
    <location>
        <begin position="422"/>
        <end position="440"/>
    </location>
</feature>
<dbReference type="GO" id="GO:0005886">
    <property type="term" value="C:plasma membrane"/>
    <property type="evidence" value="ECO:0007669"/>
    <property type="project" value="UniProtKB-SubCell"/>
</dbReference>
<dbReference type="InterPro" id="IPR020846">
    <property type="entry name" value="MFS_dom"/>
</dbReference>
<keyword evidence="7 8" id="KW-0472">Membrane</keyword>
<comment type="subcellular location">
    <subcellularLocation>
        <location evidence="8">Cell membrane</location>
        <topology evidence="8">Multi-pass membrane protein</topology>
    </subcellularLocation>
    <subcellularLocation>
        <location evidence="1">Membrane</location>
        <topology evidence="1">Multi-pass membrane protein</topology>
    </subcellularLocation>
</comment>
<feature type="transmembrane region" description="Helical" evidence="8">
    <location>
        <begin position="109"/>
        <end position="128"/>
    </location>
</feature>
<dbReference type="PROSITE" id="PS00216">
    <property type="entry name" value="SUGAR_TRANSPORT_1"/>
    <property type="match status" value="1"/>
</dbReference>
<dbReference type="AlphaFoldDB" id="A0A2A5T450"/>
<evidence type="ECO:0000256" key="2">
    <source>
        <dbReference type="ARBA" id="ARBA00008432"/>
    </source>
</evidence>
<proteinExistence type="inferred from homology"/>
<keyword evidence="11" id="KW-1185">Reference proteome</keyword>
<dbReference type="NCBIfam" id="TIGR00886">
    <property type="entry name" value="2A0108"/>
    <property type="match status" value="1"/>
</dbReference>
<feature type="transmembrane region" description="Helical" evidence="8">
    <location>
        <begin position="325"/>
        <end position="342"/>
    </location>
</feature>
<feature type="transmembrane region" description="Helical" evidence="8">
    <location>
        <begin position="83"/>
        <end position="103"/>
    </location>
</feature>
<evidence type="ECO:0000313" key="10">
    <source>
        <dbReference type="EMBL" id="PCS22924.1"/>
    </source>
</evidence>
<evidence type="ECO:0000313" key="11">
    <source>
        <dbReference type="Proteomes" id="UP000219020"/>
    </source>
</evidence>
<keyword evidence="5 8" id="KW-1133">Transmembrane helix</keyword>
<dbReference type="RefSeq" id="WP_097356393.1">
    <property type="nucleotide sequence ID" value="NZ_CAWNJE010000031.1"/>
</dbReference>
<comment type="caution">
    <text evidence="10">The sequence shown here is derived from an EMBL/GenBank/DDBJ whole genome shotgun (WGS) entry which is preliminary data.</text>
</comment>
<evidence type="ECO:0000256" key="7">
    <source>
        <dbReference type="ARBA" id="ARBA00023136"/>
    </source>
</evidence>
<comment type="caution">
    <text evidence="8">Lacks conserved residue(s) required for the propagation of feature annotation.</text>
</comment>
<dbReference type="InterPro" id="IPR004737">
    <property type="entry name" value="NO3_transporter_NarK/NarU-like"/>
</dbReference>
<sequence length="491" mass="53703">MAGHKEFKLFSFSGKMKILHLSWFAFFITFLIWFNFAPLLQHVKESLGLTTAEIKTLLILNVAFTIPARVVVGMLTDKYGPRLVYSLLLAICTIPCFVFAFSANFVQAAIARFALGMIGAGFVIGIRLVSEWFPHNELGIAEGIYGGWGNFGSAVAAFALPTVAVMFGREDGWRYAMAITGVMSLLFSIVFYRSVTDTPKGATYYKPKNAGTMEVTSTGDFYLLLIMKVPIYVSLGLLAWKLSLSSVGLFSSFTVMTIYLVLGLIYIFDTFHLWKVNKHIFVEEVPEIHRYKFKQVAVLNVLYFATFGSELAVVSMLPLFFADTFGLTPVVAGIVSSTYAFMNLMSRPSGGCLSDKFGRKATLLILTAGLAVGYFLMGYVNGSWPIWLAVIAAMGCSFFVQSGEGAVFAAVPLIKRRMTGQIAGMTGAYGNVGAVVYLTILSVVDYSTFFFIIAATAMLGFLTLVFMKEPSGQIAEVNDDGTITMIDVAKA</sequence>
<feature type="transmembrane region" description="Helical" evidence="8">
    <location>
        <begin position="386"/>
        <end position="410"/>
    </location>
</feature>
<name>A0A2A5T450_9GAMM</name>
<evidence type="ECO:0000256" key="1">
    <source>
        <dbReference type="ARBA" id="ARBA00004141"/>
    </source>
</evidence>
<feature type="transmembrane region" description="Helical" evidence="8">
    <location>
        <begin position="148"/>
        <end position="167"/>
    </location>
</feature>
<feature type="transmembrane region" description="Helical" evidence="8">
    <location>
        <begin position="18"/>
        <end position="36"/>
    </location>
</feature>
<comment type="similarity">
    <text evidence="2 8">Belongs to the major facilitator superfamily. Nitrate/nitrite porter (TC 2.A.1.8) family.</text>
</comment>
<feature type="transmembrane region" description="Helical" evidence="8">
    <location>
        <begin position="363"/>
        <end position="380"/>
    </location>
</feature>
<evidence type="ECO:0000256" key="6">
    <source>
        <dbReference type="ARBA" id="ARBA00023063"/>
    </source>
</evidence>
<feature type="transmembrane region" description="Helical" evidence="8">
    <location>
        <begin position="56"/>
        <end position="76"/>
    </location>
</feature>
<feature type="transmembrane region" description="Helical" evidence="8">
    <location>
        <begin position="173"/>
        <end position="192"/>
    </location>
</feature>
<reference evidence="11" key="1">
    <citation type="submission" date="2017-04" db="EMBL/GenBank/DDBJ databases">
        <title>Genome evolution of the luminous symbionts of deep sea anglerfish.</title>
        <authorList>
            <person name="Hendry T.A."/>
        </authorList>
    </citation>
    <scope>NUCLEOTIDE SEQUENCE [LARGE SCALE GENOMIC DNA]</scope>
</reference>
<dbReference type="SUPFAM" id="SSF103473">
    <property type="entry name" value="MFS general substrate transporter"/>
    <property type="match status" value="1"/>
</dbReference>
<feature type="transmembrane region" description="Helical" evidence="8">
    <location>
        <begin position="221"/>
        <end position="240"/>
    </location>
</feature>
<dbReference type="GO" id="GO:0015112">
    <property type="term" value="F:nitrate transmembrane transporter activity"/>
    <property type="evidence" value="ECO:0007669"/>
    <property type="project" value="UniProtKB-UniRule"/>
</dbReference>
<gene>
    <name evidence="10" type="ORF">BTN49_1482</name>
</gene>
<protein>
    <recommendedName>
        <fullName evidence="8">Nitrate/nitrite transporter</fullName>
    </recommendedName>
</protein>
<feature type="domain" description="Major facilitator superfamily (MFS) profile" evidence="9">
    <location>
        <begin position="18"/>
        <end position="472"/>
    </location>
</feature>
<dbReference type="PANTHER" id="PTHR23515">
    <property type="entry name" value="HIGH-AFFINITY NITRATE TRANSPORTER 2.3"/>
    <property type="match status" value="1"/>
</dbReference>
<evidence type="ECO:0000256" key="3">
    <source>
        <dbReference type="ARBA" id="ARBA00022448"/>
    </source>
</evidence>
<dbReference type="GO" id="GO:0042128">
    <property type="term" value="P:nitrate assimilation"/>
    <property type="evidence" value="ECO:0007669"/>
    <property type="project" value="UniProtKB-UniRule"/>
</dbReference>
<feature type="transmembrane region" description="Helical" evidence="8">
    <location>
        <begin position="446"/>
        <end position="466"/>
    </location>
</feature>
<evidence type="ECO:0000256" key="5">
    <source>
        <dbReference type="ARBA" id="ARBA00022989"/>
    </source>
</evidence>
<keyword evidence="8" id="KW-1003">Cell membrane</keyword>
<dbReference type="EMBL" id="NBYY01000013">
    <property type="protein sequence ID" value="PCS22924.1"/>
    <property type="molecule type" value="Genomic_DNA"/>
</dbReference>
<dbReference type="GO" id="GO:0015113">
    <property type="term" value="F:nitrite transmembrane transporter activity"/>
    <property type="evidence" value="ECO:0007669"/>
    <property type="project" value="InterPro"/>
</dbReference>
<dbReference type="PROSITE" id="PS50850">
    <property type="entry name" value="MFS"/>
    <property type="match status" value="1"/>
</dbReference>
<keyword evidence="4 8" id="KW-0812">Transmembrane</keyword>
<accession>A0A2A5T450</accession>
<dbReference type="InterPro" id="IPR011701">
    <property type="entry name" value="MFS"/>
</dbReference>
<dbReference type="Proteomes" id="UP000219020">
    <property type="component" value="Unassembled WGS sequence"/>
</dbReference>
<dbReference type="GeneID" id="66951612"/>
<keyword evidence="6 8" id="KW-0534">Nitrate assimilation</keyword>
<evidence type="ECO:0000259" key="9">
    <source>
        <dbReference type="PROSITE" id="PS50850"/>
    </source>
</evidence>
<dbReference type="InterPro" id="IPR036259">
    <property type="entry name" value="MFS_trans_sf"/>
</dbReference>
<organism evidence="10 11">
    <name type="scientific">Candidatus Enterovibrio escicola</name>
    <dbReference type="NCBI Taxonomy" id="1927127"/>
    <lineage>
        <taxon>Bacteria</taxon>
        <taxon>Pseudomonadati</taxon>
        <taxon>Pseudomonadota</taxon>
        <taxon>Gammaproteobacteria</taxon>
        <taxon>Vibrionales</taxon>
        <taxon>Vibrionaceae</taxon>
        <taxon>Enterovibrio</taxon>
    </lineage>
</organism>
<feature type="transmembrane region" description="Helical" evidence="8">
    <location>
        <begin position="297"/>
        <end position="319"/>
    </location>
</feature>
<dbReference type="Pfam" id="PF07690">
    <property type="entry name" value="MFS_1"/>
    <property type="match status" value="2"/>
</dbReference>
<evidence type="ECO:0000256" key="8">
    <source>
        <dbReference type="RuleBase" id="RU366033"/>
    </source>
</evidence>
<dbReference type="Gene3D" id="1.20.1250.20">
    <property type="entry name" value="MFS general substrate transporter like domains"/>
    <property type="match status" value="2"/>
</dbReference>
<evidence type="ECO:0000256" key="4">
    <source>
        <dbReference type="ARBA" id="ARBA00022692"/>
    </source>
</evidence>